<feature type="compositionally biased region" description="Basic and acidic residues" evidence="3">
    <location>
        <begin position="386"/>
        <end position="422"/>
    </location>
</feature>
<evidence type="ECO:0000313" key="5">
    <source>
        <dbReference type="RefSeq" id="XP_022317212.1"/>
    </source>
</evidence>
<organism evidence="4 6">
    <name type="scientific">Crassostrea virginica</name>
    <name type="common">Eastern oyster</name>
    <dbReference type="NCBI Taxonomy" id="6565"/>
    <lineage>
        <taxon>Eukaryota</taxon>
        <taxon>Metazoa</taxon>
        <taxon>Spiralia</taxon>
        <taxon>Lophotrochozoa</taxon>
        <taxon>Mollusca</taxon>
        <taxon>Bivalvia</taxon>
        <taxon>Autobranchia</taxon>
        <taxon>Pteriomorphia</taxon>
        <taxon>Ostreida</taxon>
        <taxon>Ostreoidea</taxon>
        <taxon>Ostreidae</taxon>
        <taxon>Crassostrea</taxon>
    </lineage>
</organism>
<keyword evidence="2" id="KW-0175">Coiled coil</keyword>
<dbReference type="GO" id="GO:0003729">
    <property type="term" value="F:mRNA binding"/>
    <property type="evidence" value="ECO:0007669"/>
    <property type="project" value="InterPro"/>
</dbReference>
<feature type="compositionally biased region" description="Basic residues" evidence="3">
    <location>
        <begin position="301"/>
        <end position="343"/>
    </location>
</feature>
<accession>A0A8B8CMY5</accession>
<evidence type="ECO:0000256" key="1">
    <source>
        <dbReference type="ARBA" id="ARBA00005655"/>
    </source>
</evidence>
<dbReference type="Pfam" id="PF03194">
    <property type="entry name" value="LUC7"/>
    <property type="match status" value="1"/>
</dbReference>
<dbReference type="Proteomes" id="UP000694844">
    <property type="component" value="Chromosome 2"/>
</dbReference>
<dbReference type="GeneID" id="111120641"/>
<dbReference type="PANTHER" id="PTHR12375">
    <property type="entry name" value="RNA-BINDING PROTEIN LUC7-RELATED"/>
    <property type="match status" value="1"/>
</dbReference>
<dbReference type="KEGG" id="cvn:111120641"/>
<evidence type="ECO:0000256" key="2">
    <source>
        <dbReference type="SAM" id="Coils"/>
    </source>
</evidence>
<feature type="coiled-coil region" evidence="2">
    <location>
        <begin position="130"/>
        <end position="183"/>
    </location>
</feature>
<dbReference type="GO" id="GO:0005685">
    <property type="term" value="C:U1 snRNP"/>
    <property type="evidence" value="ECO:0007669"/>
    <property type="project" value="InterPro"/>
</dbReference>
<reference evidence="5 6" key="1">
    <citation type="submission" date="2025-04" db="UniProtKB">
        <authorList>
            <consortium name="RefSeq"/>
        </authorList>
    </citation>
    <scope>IDENTIFICATION</scope>
    <source>
        <tissue evidence="5 6">Whole sample</tissue>
    </source>
</reference>
<sequence>MASHALSQMLDELMGKDRNLAPTEKRDQVHWSDQDVCKHFLVNFCPHELFTNTRADLGPCTKVHDEALRKEYNKSSKMGKMGYEDDFLRFLQGLISDVEKRIRRGHQRLALNNSQGSLSSNLNSLKDDKIKMLTERIADLVQQAEELGCEGKVEEAQGMMKLCDQLEEERRDLESSKLQQQSNEPEKTMEVCHVCGALLVVGDVQQRIDEHLMGKQHAGYARIRAYVEDWKQKKNQTDEEREARLKKEREEREKEREKEREERRQREKEREKEREEREREREEREKKRREEREKERERERSRRRRSRSRDRHRRSRSRGRRSRSKSKDRHRSHRRRSRSKSRSRTRDHDSRRRSRSKERSKDRSSRSRDRRQSRDRRSRSKRSRSRDRSSDRKSSDKRERSSDRKSKDREESKKEGESKGTEGNEVVNSTTDAMEQDEAPNENTDSQDAVSNDIEAQDT</sequence>
<dbReference type="AlphaFoldDB" id="A0A8B8CMY5"/>
<feature type="compositionally biased region" description="Basic and acidic residues" evidence="3">
    <location>
        <begin position="357"/>
        <end position="372"/>
    </location>
</feature>
<dbReference type="RefSeq" id="XP_022317213.1">
    <property type="nucleotide sequence ID" value="XM_022461505.1"/>
</dbReference>
<evidence type="ECO:0000313" key="6">
    <source>
        <dbReference type="RefSeq" id="XP_022317213.1"/>
    </source>
</evidence>
<proteinExistence type="inferred from homology"/>
<keyword evidence="4" id="KW-1185">Reference proteome</keyword>
<dbReference type="GO" id="GO:0006376">
    <property type="term" value="P:mRNA splice site recognition"/>
    <property type="evidence" value="ECO:0007669"/>
    <property type="project" value="InterPro"/>
</dbReference>
<dbReference type="InterPro" id="IPR004882">
    <property type="entry name" value="Luc7-rel"/>
</dbReference>
<feature type="compositionally biased region" description="Polar residues" evidence="3">
    <location>
        <begin position="441"/>
        <end position="450"/>
    </location>
</feature>
<feature type="compositionally biased region" description="Basic and acidic residues" evidence="3">
    <location>
        <begin position="232"/>
        <end position="300"/>
    </location>
</feature>
<comment type="similarity">
    <text evidence="1">Belongs to the Luc7 family.</text>
</comment>
<name>A0A8B8CMY5_CRAVI</name>
<evidence type="ECO:0000256" key="3">
    <source>
        <dbReference type="SAM" id="MobiDB-lite"/>
    </source>
</evidence>
<dbReference type="OrthoDB" id="10266921at2759"/>
<evidence type="ECO:0000313" key="4">
    <source>
        <dbReference type="Proteomes" id="UP000694844"/>
    </source>
</evidence>
<feature type="region of interest" description="Disordered" evidence="3">
    <location>
        <begin position="232"/>
        <end position="459"/>
    </location>
</feature>
<feature type="compositionally biased region" description="Basic residues" evidence="3">
    <location>
        <begin position="373"/>
        <end position="385"/>
    </location>
</feature>
<protein>
    <submittedName>
        <fullName evidence="5 6">Luc7-like protein 3</fullName>
    </submittedName>
</protein>
<gene>
    <name evidence="5 6" type="primary">LOC111120641</name>
</gene>
<dbReference type="RefSeq" id="XP_022317212.1">
    <property type="nucleotide sequence ID" value="XM_022461504.1"/>
</dbReference>